<comment type="pathway">
    <text evidence="10">Pyrimidine metabolism; UMP biosynthesis via de novo pathway; (S)-dihydroorotate from bicarbonate: step 1/3.</text>
</comment>
<keyword evidence="6 10" id="KW-0067">ATP-binding</keyword>
<dbReference type="EMBL" id="RJJH01000011">
    <property type="protein sequence ID" value="RNI11333.1"/>
    <property type="molecule type" value="Genomic_DNA"/>
</dbReference>
<keyword evidence="7 10" id="KW-0315">Glutamine amidotransferase</keyword>
<evidence type="ECO:0000256" key="5">
    <source>
        <dbReference type="ARBA" id="ARBA00022741"/>
    </source>
</evidence>
<feature type="binding site" evidence="10">
    <location>
        <position position="227"/>
    </location>
    <ligand>
        <name>L-glutamine</name>
        <dbReference type="ChEBI" id="CHEBI:58359"/>
    </ligand>
</feature>
<dbReference type="CDD" id="cd01744">
    <property type="entry name" value="GATase1_CPSase"/>
    <property type="match status" value="1"/>
</dbReference>
<feature type="binding site" evidence="10">
    <location>
        <position position="255"/>
    </location>
    <ligand>
        <name>L-glutamine</name>
        <dbReference type="ChEBI" id="CHEBI:58359"/>
    </ligand>
</feature>
<dbReference type="EMBL" id="JWTK01000001">
    <property type="protein sequence ID" value="OJH50216.1"/>
    <property type="molecule type" value="Genomic_DNA"/>
</dbReference>
<keyword evidence="5 10" id="KW-0547">Nucleotide-binding</keyword>
<dbReference type="UniPathway" id="UPA00068">
    <property type="reaction ID" value="UER00171"/>
</dbReference>
<dbReference type="GO" id="GO:0044205">
    <property type="term" value="P:'de novo' UMP biosynthetic process"/>
    <property type="evidence" value="ECO:0007669"/>
    <property type="project" value="UniProtKB-UniRule"/>
</dbReference>
<dbReference type="InterPro" id="IPR006274">
    <property type="entry name" value="CarbamoylP_synth_ssu"/>
</dbReference>
<comment type="catalytic activity">
    <reaction evidence="10">
        <text>L-glutamine + H2O = L-glutamate + NH4(+)</text>
        <dbReference type="Rhea" id="RHEA:15889"/>
        <dbReference type="ChEBI" id="CHEBI:15377"/>
        <dbReference type="ChEBI" id="CHEBI:28938"/>
        <dbReference type="ChEBI" id="CHEBI:29985"/>
        <dbReference type="ChEBI" id="CHEBI:58359"/>
    </reaction>
</comment>
<dbReference type="PANTHER" id="PTHR43418">
    <property type="entry name" value="MULTIFUNCTIONAL TRYPTOPHAN BIOSYNTHESIS PROTEIN-RELATED"/>
    <property type="match status" value="1"/>
</dbReference>
<feature type="binding site" evidence="10">
    <location>
        <position position="258"/>
    </location>
    <ligand>
        <name>L-glutamine</name>
        <dbReference type="ChEBI" id="CHEBI:58359"/>
    </ligand>
</feature>
<keyword evidence="8 10" id="KW-0665">Pyrimidine biosynthesis</keyword>
<dbReference type="PRINTS" id="PR00097">
    <property type="entry name" value="ANTSNTHASEII"/>
</dbReference>
<dbReference type="InterPro" id="IPR035686">
    <property type="entry name" value="CPSase_GATase1"/>
</dbReference>
<evidence type="ECO:0000313" key="15">
    <source>
        <dbReference type="Proteomes" id="UP000278252"/>
    </source>
</evidence>
<comment type="pathway">
    <text evidence="1 10">Amino-acid biosynthesis; L-arginine biosynthesis; carbamoyl phosphate from bicarbonate: step 1/1.</text>
</comment>
<evidence type="ECO:0000259" key="11">
    <source>
        <dbReference type="SMART" id="SM01097"/>
    </source>
</evidence>
<dbReference type="NCBIfam" id="NF009475">
    <property type="entry name" value="PRK12838.1"/>
    <property type="match status" value="1"/>
</dbReference>
<dbReference type="GO" id="GO:0006526">
    <property type="term" value="P:L-arginine biosynthetic process"/>
    <property type="evidence" value="ECO:0007669"/>
    <property type="project" value="UniProtKB-UniRule"/>
</dbReference>
<dbReference type="OrthoDB" id="7675at2157"/>
<dbReference type="PANTHER" id="PTHR43418:SF7">
    <property type="entry name" value="CARBAMOYL-PHOSPHATE SYNTHASE SMALL CHAIN"/>
    <property type="match status" value="1"/>
</dbReference>
<dbReference type="GO" id="GO:0006541">
    <property type="term" value="P:glutamine metabolic process"/>
    <property type="evidence" value="ECO:0007669"/>
    <property type="project" value="InterPro"/>
</dbReference>
<dbReference type="Proteomes" id="UP000278252">
    <property type="component" value="Unassembled WGS sequence"/>
</dbReference>
<sequence length="365" mass="39444">MMSAVIGLEDGTIVTGTGFGAEGTVCGELVFTTQYTGYEEALSDPSYKGQILMFTYPLIGNYGVSDECFESDGVKAEGLVVRQACPDPFHHSSKRTIYKLMEDEGKPGIAGVDTRMLTLNNREHGTMRAALINGSDDGEAAVQLAREQPKISDIDLISKVTCNEAYSVKSKIDTSDKKHIVLIDLGMKAHIMDSLLARGMDVTVVPASTPASAISDYEPDLLFLSNGPGDPQNAIEATKAVNYFASELPIAGICLGHQVISRAMGADTYKLKFGHRGANQPVKDLSSSIVHITSQNHGFAVDNDSLEATELYTTELNTNDNTIEGVAHRDLDILSVQYHPDAHPGPMDTEKQFFDKIYKMAGGDK</sequence>
<dbReference type="SMART" id="SM01097">
    <property type="entry name" value="CPSase_sm_chain"/>
    <property type="match status" value="1"/>
</dbReference>
<dbReference type="NCBIfam" id="TIGR01368">
    <property type="entry name" value="CPSaseIIsmall"/>
    <property type="match status" value="1"/>
</dbReference>
<comment type="function">
    <text evidence="10">Small subunit of the glutamine-dependent carbamoyl phosphate synthetase (CPSase). CPSase catalyzes the formation of carbamoyl phosphate from the ammonia moiety of glutamine, carbonate, and phosphate donated by ATP, constituting the first step of 2 biosynthetic pathways, one leading to arginine and/or urea and the other to pyrimidine nucleotides. The small subunit (glutamine amidotransferase) binds and cleaves glutamine to supply the large subunit with the substrate ammonia.</text>
</comment>
<dbReference type="Pfam" id="PF00117">
    <property type="entry name" value="GATase"/>
    <property type="match status" value="1"/>
</dbReference>
<accession>A0A1L9C6V8</accession>
<dbReference type="Gene3D" id="3.50.30.20">
    <property type="entry name" value="Carbamoyl-phosphate synthase small subunit, N-terminal domain"/>
    <property type="match status" value="1"/>
</dbReference>
<proteinExistence type="inferred from homology"/>
<dbReference type="InterPro" id="IPR050472">
    <property type="entry name" value="Anth_synth/Amidotransfase"/>
</dbReference>
<evidence type="ECO:0000256" key="1">
    <source>
        <dbReference type="ARBA" id="ARBA00005077"/>
    </source>
</evidence>
<evidence type="ECO:0000256" key="7">
    <source>
        <dbReference type="ARBA" id="ARBA00022962"/>
    </source>
</evidence>
<keyword evidence="10" id="KW-0028">Amino-acid biosynthesis</keyword>
<evidence type="ECO:0000256" key="3">
    <source>
        <dbReference type="ARBA" id="ARBA00022571"/>
    </source>
</evidence>
<reference evidence="13 15" key="2">
    <citation type="submission" date="2018-10" db="EMBL/GenBank/DDBJ databases">
        <title>Cultivation of a novel Methanohalophilus strain from Kebrit Deep of the Red Sea and a genomic comparison of members of the genus Methanohalophilus.</title>
        <authorList>
            <person name="Guan Y."/>
            <person name="Ngugi D.K."/>
            <person name="Stingl U."/>
        </authorList>
    </citation>
    <scope>NUCLEOTIDE SEQUENCE [LARGE SCALE GENOMIC DNA]</scope>
    <source>
        <strain evidence="13 15">DSM 7471</strain>
    </source>
</reference>
<feature type="binding site" evidence="10">
    <location>
        <position position="298"/>
    </location>
    <ligand>
        <name>L-glutamine</name>
        <dbReference type="ChEBI" id="CHEBI:58359"/>
    </ligand>
</feature>
<comment type="caution">
    <text evidence="12">The sequence shown here is derived from an EMBL/GenBank/DDBJ whole genome shotgun (WGS) entry which is preliminary data.</text>
</comment>
<feature type="binding site" evidence="10">
    <location>
        <position position="229"/>
    </location>
    <ligand>
        <name>L-glutamine</name>
        <dbReference type="ChEBI" id="CHEBI:58359"/>
    </ligand>
</feature>
<dbReference type="AlphaFoldDB" id="A0A1L9C6V8"/>
<dbReference type="GO" id="GO:0006207">
    <property type="term" value="P:'de novo' pyrimidine nucleobase biosynthetic process"/>
    <property type="evidence" value="ECO:0007669"/>
    <property type="project" value="InterPro"/>
</dbReference>
<dbReference type="InterPro" id="IPR029062">
    <property type="entry name" value="Class_I_gatase-like"/>
</dbReference>
<dbReference type="GO" id="GO:0004088">
    <property type="term" value="F:carbamoyl-phosphate synthase (glutamine-hydrolyzing) activity"/>
    <property type="evidence" value="ECO:0007669"/>
    <property type="project" value="UniProtKB-UniRule"/>
</dbReference>
<evidence type="ECO:0000256" key="10">
    <source>
        <dbReference type="HAMAP-Rule" id="MF_01209"/>
    </source>
</evidence>
<evidence type="ECO:0000256" key="4">
    <source>
        <dbReference type="ARBA" id="ARBA00022598"/>
    </source>
</evidence>
<keyword evidence="4 10" id="KW-0436">Ligase</keyword>
<dbReference type="PRINTS" id="PR00099">
    <property type="entry name" value="CPSGATASE"/>
</dbReference>
<dbReference type="UniPathway" id="UPA00070">
    <property type="reaction ID" value="UER00115"/>
</dbReference>
<dbReference type="Proteomes" id="UP000185713">
    <property type="component" value="Unassembled WGS sequence"/>
</dbReference>
<comment type="similarity">
    <text evidence="2 10">Belongs to the CarA family.</text>
</comment>
<evidence type="ECO:0000256" key="8">
    <source>
        <dbReference type="ARBA" id="ARBA00022975"/>
    </source>
</evidence>
<dbReference type="GO" id="GO:0005524">
    <property type="term" value="F:ATP binding"/>
    <property type="evidence" value="ECO:0007669"/>
    <property type="project" value="UniProtKB-UniRule"/>
</dbReference>
<dbReference type="EC" id="6.3.5.5" evidence="10"/>
<evidence type="ECO:0000313" key="12">
    <source>
        <dbReference type="EMBL" id="OJH50216.1"/>
    </source>
</evidence>
<evidence type="ECO:0000313" key="14">
    <source>
        <dbReference type="Proteomes" id="UP000185713"/>
    </source>
</evidence>
<evidence type="ECO:0000313" key="13">
    <source>
        <dbReference type="EMBL" id="RNI11333.1"/>
    </source>
</evidence>
<dbReference type="InterPro" id="IPR036480">
    <property type="entry name" value="CarbP_synth_ssu_N_sf"/>
</dbReference>
<protein>
    <recommendedName>
        <fullName evidence="10">Carbamoyl phosphate synthase small chain</fullName>
        <ecNumber evidence="10">6.3.5.5</ecNumber>
    </recommendedName>
    <alternativeName>
        <fullName evidence="10">Carbamoyl phosphate synthetase glutamine chain</fullName>
    </alternativeName>
</protein>
<feature type="binding site" evidence="10">
    <location>
        <position position="296"/>
    </location>
    <ligand>
        <name>L-glutamine</name>
        <dbReference type="ChEBI" id="CHEBI:58359"/>
    </ligand>
</feature>
<feature type="binding site" evidence="10">
    <location>
        <position position="46"/>
    </location>
    <ligand>
        <name>L-glutamine</name>
        <dbReference type="ChEBI" id="CHEBI:58359"/>
    </ligand>
</feature>
<dbReference type="InterPro" id="IPR017926">
    <property type="entry name" value="GATASE"/>
</dbReference>
<feature type="domain" description="Carbamoyl-phosphate synthase small subunit N-terminal" evidence="11">
    <location>
        <begin position="2"/>
        <end position="132"/>
    </location>
</feature>
<dbReference type="STRING" id="523843.SAMN06264941_0005"/>
<comment type="subunit">
    <text evidence="10">Composed of two chains; the small (or glutamine) chain promotes the hydrolysis of glutamine to ammonia, which is used by the large (or ammonia) chain to synthesize carbamoyl phosphate. Tetramer of heterodimers (alpha,beta)4.</text>
</comment>
<feature type="active site" evidence="10">
    <location>
        <position position="339"/>
    </location>
</feature>
<evidence type="ECO:0000256" key="6">
    <source>
        <dbReference type="ARBA" id="ARBA00022840"/>
    </source>
</evidence>
<dbReference type="PROSITE" id="PS51273">
    <property type="entry name" value="GATASE_TYPE_1"/>
    <property type="match status" value="1"/>
</dbReference>
<dbReference type="Gene3D" id="3.40.50.880">
    <property type="match status" value="1"/>
</dbReference>
<dbReference type="SUPFAM" id="SSF52021">
    <property type="entry name" value="Carbamoyl phosphate synthetase, small subunit N-terminal domain"/>
    <property type="match status" value="1"/>
</dbReference>
<name>A0A1L9C6V8_9EURY</name>
<evidence type="ECO:0000256" key="9">
    <source>
        <dbReference type="ARBA" id="ARBA00048816"/>
    </source>
</evidence>
<reference evidence="12 14" key="1">
    <citation type="submission" date="2014-12" db="EMBL/GenBank/DDBJ databases">
        <title>The genome sequence of Methanohalophilus portucalensis strain FDF1.</title>
        <authorList>
            <person name="Lai M.-C."/>
            <person name="Lai S.-J."/>
        </authorList>
    </citation>
    <scope>NUCLEOTIDE SEQUENCE [LARGE SCALE GENOMIC DNA]</scope>
    <source>
        <strain evidence="12 14">FDF-1</strain>
    </source>
</reference>
<dbReference type="SUPFAM" id="SSF52317">
    <property type="entry name" value="Class I glutamine amidotransferase-like"/>
    <property type="match status" value="1"/>
</dbReference>
<dbReference type="Pfam" id="PF00988">
    <property type="entry name" value="CPSase_sm_chain"/>
    <property type="match status" value="1"/>
</dbReference>
<feature type="active site" evidence="10">
    <location>
        <position position="341"/>
    </location>
</feature>
<organism evidence="12 14">
    <name type="scientific">Methanohalophilus portucalensis FDF-1</name>
    <dbReference type="NCBI Taxonomy" id="523843"/>
    <lineage>
        <taxon>Archaea</taxon>
        <taxon>Methanobacteriati</taxon>
        <taxon>Methanobacteriota</taxon>
        <taxon>Stenosarchaea group</taxon>
        <taxon>Methanomicrobia</taxon>
        <taxon>Methanosarcinales</taxon>
        <taxon>Methanosarcinaceae</taxon>
        <taxon>Methanohalophilus</taxon>
    </lineage>
</organism>
<dbReference type="PRINTS" id="PR00096">
    <property type="entry name" value="GATASE"/>
</dbReference>
<gene>
    <name evidence="10" type="primary">carA</name>
    <name evidence="13" type="ORF">EFE41_07220</name>
    <name evidence="12" type="ORF">MPF_0004</name>
</gene>
<feature type="region of interest" description="CPSase" evidence="10">
    <location>
        <begin position="1"/>
        <end position="178"/>
    </location>
</feature>
<comment type="catalytic activity">
    <reaction evidence="9 10">
        <text>hydrogencarbonate + L-glutamine + 2 ATP + H2O = carbamoyl phosphate + L-glutamate + 2 ADP + phosphate + 2 H(+)</text>
        <dbReference type="Rhea" id="RHEA:18633"/>
        <dbReference type="ChEBI" id="CHEBI:15377"/>
        <dbReference type="ChEBI" id="CHEBI:15378"/>
        <dbReference type="ChEBI" id="CHEBI:17544"/>
        <dbReference type="ChEBI" id="CHEBI:29985"/>
        <dbReference type="ChEBI" id="CHEBI:30616"/>
        <dbReference type="ChEBI" id="CHEBI:43474"/>
        <dbReference type="ChEBI" id="CHEBI:58228"/>
        <dbReference type="ChEBI" id="CHEBI:58359"/>
        <dbReference type="ChEBI" id="CHEBI:456216"/>
        <dbReference type="EC" id="6.3.5.5"/>
    </reaction>
</comment>
<evidence type="ECO:0000256" key="2">
    <source>
        <dbReference type="ARBA" id="ARBA00007800"/>
    </source>
</evidence>
<keyword evidence="3 10" id="KW-0055">Arginine biosynthesis</keyword>
<dbReference type="InterPro" id="IPR002474">
    <property type="entry name" value="CarbamoylP_synth_ssu_N"/>
</dbReference>
<feature type="active site" description="Nucleophile" evidence="10">
    <location>
        <position position="254"/>
    </location>
</feature>
<dbReference type="RefSeq" id="WP_084006214.1">
    <property type="nucleotide sequence ID" value="NZ_FXBN01000001.1"/>
</dbReference>
<feature type="binding site" evidence="10">
    <location>
        <position position="299"/>
    </location>
    <ligand>
        <name>L-glutamine</name>
        <dbReference type="ChEBI" id="CHEBI:58359"/>
    </ligand>
</feature>
<dbReference type="HAMAP" id="MF_01209">
    <property type="entry name" value="CPSase_S_chain"/>
    <property type="match status" value="1"/>
</dbReference>